<keyword evidence="1" id="KW-0812">Transmembrane</keyword>
<dbReference type="RefSeq" id="WP_237967178.1">
    <property type="nucleotide sequence ID" value="NZ_JAKNHQ010000027.1"/>
</dbReference>
<feature type="transmembrane region" description="Helical" evidence="1">
    <location>
        <begin position="168"/>
        <end position="187"/>
    </location>
</feature>
<proteinExistence type="predicted"/>
<feature type="transmembrane region" description="Helical" evidence="1">
    <location>
        <begin position="103"/>
        <end position="127"/>
    </location>
</feature>
<feature type="transmembrane region" description="Helical" evidence="1">
    <location>
        <begin position="133"/>
        <end position="156"/>
    </location>
</feature>
<dbReference type="SUPFAM" id="SSF103473">
    <property type="entry name" value="MFS general substrate transporter"/>
    <property type="match status" value="1"/>
</dbReference>
<gene>
    <name evidence="2" type="ORF">L0P57_13275</name>
</gene>
<dbReference type="InterPro" id="IPR036259">
    <property type="entry name" value="MFS_trans_sf"/>
</dbReference>
<dbReference type="Pfam" id="PF12730">
    <property type="entry name" value="ABC2_membrane_4"/>
    <property type="match status" value="1"/>
</dbReference>
<organism evidence="2 3">
    <name type="scientific">Anaeromassilibacillus senegalensis</name>
    <dbReference type="NCBI Taxonomy" id="1673717"/>
    <lineage>
        <taxon>Bacteria</taxon>
        <taxon>Bacillati</taxon>
        <taxon>Bacillota</taxon>
        <taxon>Clostridia</taxon>
        <taxon>Eubacteriales</taxon>
        <taxon>Acutalibacteraceae</taxon>
        <taxon>Anaeromassilibacillus</taxon>
    </lineage>
</organism>
<keyword evidence="3" id="KW-1185">Reference proteome</keyword>
<keyword evidence="1" id="KW-0472">Membrane</keyword>
<dbReference type="CDD" id="cd21809">
    <property type="entry name" value="ABC-2_lan_permease-like"/>
    <property type="match status" value="1"/>
</dbReference>
<keyword evidence="1" id="KW-1133">Transmembrane helix</keyword>
<protein>
    <submittedName>
        <fullName evidence="2">ABC transporter permease</fullName>
    </submittedName>
</protein>
<evidence type="ECO:0000313" key="2">
    <source>
        <dbReference type="EMBL" id="MCG4611901.1"/>
    </source>
</evidence>
<reference evidence="2 3" key="1">
    <citation type="submission" date="2022-01" db="EMBL/GenBank/DDBJ databases">
        <title>Collection of gut derived symbiotic bacterial strains cultured from healthy donors.</title>
        <authorList>
            <person name="Lin H."/>
            <person name="Kohout C."/>
            <person name="Waligurski E."/>
            <person name="Pamer E.G."/>
        </authorList>
    </citation>
    <scope>NUCLEOTIDE SEQUENCE [LARGE SCALE GENOMIC DNA]</scope>
    <source>
        <strain evidence="2 3">DFI.7.58</strain>
    </source>
</reference>
<feature type="transmembrane region" description="Helical" evidence="1">
    <location>
        <begin position="225"/>
        <end position="242"/>
    </location>
</feature>
<comment type="caution">
    <text evidence="2">The sequence shown here is derived from an EMBL/GenBank/DDBJ whole genome shotgun (WGS) entry which is preliminary data.</text>
</comment>
<dbReference type="Proteomes" id="UP001298681">
    <property type="component" value="Unassembled WGS sequence"/>
</dbReference>
<evidence type="ECO:0000256" key="1">
    <source>
        <dbReference type="SAM" id="Phobius"/>
    </source>
</evidence>
<sequence>MIRYLSLEFYKIRRRGVFLTALLLCGVEGAWTAYSVQSYFEENGANLIWNNLFTNLAMLHGLFLPLAIAVLSSRICDMEHKGDTWKLLGTAAEPMGKLYFAKFLCTFLLLTVTLVLELAALLAFATWQGFPGPIPVGLVGKVFLGTMLVSVFVLALQQWIAMAVPNQLVALIVGMAGSFLGLVGALFPPQVRAFLPWCGYAELSSVQAVPLGDHEWQYLAMDPNIVPALLVFVLGIIVYFLGKRRLCRKEF</sequence>
<accession>A0ABS9MMW7</accession>
<evidence type="ECO:0000313" key="3">
    <source>
        <dbReference type="Proteomes" id="UP001298681"/>
    </source>
</evidence>
<name>A0ABS9MMW7_9FIRM</name>
<dbReference type="EMBL" id="JAKNHQ010000027">
    <property type="protein sequence ID" value="MCG4611901.1"/>
    <property type="molecule type" value="Genomic_DNA"/>
</dbReference>
<feature type="transmembrane region" description="Helical" evidence="1">
    <location>
        <begin position="51"/>
        <end position="71"/>
    </location>
</feature>